<evidence type="ECO:0000313" key="3">
    <source>
        <dbReference type="Proteomes" id="UP000663873"/>
    </source>
</evidence>
<dbReference type="EMBL" id="CAJOBP010000962">
    <property type="protein sequence ID" value="CAF4240070.1"/>
    <property type="molecule type" value="Genomic_DNA"/>
</dbReference>
<gene>
    <name evidence="2" type="ORF">UJA718_LOCUS8882</name>
</gene>
<dbReference type="InterPro" id="IPR001810">
    <property type="entry name" value="F-box_dom"/>
</dbReference>
<evidence type="ECO:0000259" key="1">
    <source>
        <dbReference type="PROSITE" id="PS50181"/>
    </source>
</evidence>
<dbReference type="SUPFAM" id="SSF52047">
    <property type="entry name" value="RNI-like"/>
    <property type="match status" value="1"/>
</dbReference>
<comment type="caution">
    <text evidence="2">The sequence shown here is derived from an EMBL/GenBank/DDBJ whole genome shotgun (WGS) entry which is preliminary data.</text>
</comment>
<dbReference type="Proteomes" id="UP000663873">
    <property type="component" value="Unassembled WGS sequence"/>
</dbReference>
<sequence length="633" mass="74289">MENLSNELFYEIFEYLDGCTLYQAFSDLSHRFQQLLSSSLLRLKIQVHRTEPNEITLNNYNKIVLHNKQQIFSISLWTFKKTNPTAWSFNFDSSFNRLESLVITSIEPDLLLSTLPKLALLPRLFSLKIDAWPTLENLSIFYQFIFSLPKLKYIRYTALGSDDSNTTIALSAATKQQVTSIEYFIIDHFCTYDQLSNLLSYTPNLRYLKYLNLYGNNSDVQSIKPATLPYLTHLSINNYEMMFDEFEIFIKKFHCSQLKILSFTTIVDDLSYLNSDRWEQFILQILTQLEEFYFKFQASLDSEYQTPPYSGAQNPFMSQFWIQRQWILDTEIEVDNIIYSIRPYKKRWYEHNVQGNTMNSFDEWSKSMRLVLSDAYQEQWCKSLTVKDYIHHVLTVTQIYHLNITCQISIDNLSNVLQMLPKLDSLEIYRFVYAGSDDPPLEDIQSLFDLVAKNRITKLYLKTIFLAEEIYFFMEIFQCINQLKVKLMQSVDMESFVRDILLHLMMKPISRLQFLCFCLEMADDLMHKTCHERNPFTVELIKLDNIDVLDSLFGISNQRLDIVAQQQIFSNILKFVSMSQSTDEICSISDSVLNQFCIDILPRIQQNVKSLSVESASIECILSVGIYPNLTEL</sequence>
<dbReference type="Gene3D" id="3.80.10.10">
    <property type="entry name" value="Ribonuclease Inhibitor"/>
    <property type="match status" value="1"/>
</dbReference>
<dbReference type="PROSITE" id="PS50181">
    <property type="entry name" value="FBOX"/>
    <property type="match status" value="1"/>
</dbReference>
<keyword evidence="3" id="KW-1185">Reference proteome</keyword>
<feature type="domain" description="F-box" evidence="1">
    <location>
        <begin position="1"/>
        <end position="45"/>
    </location>
</feature>
<proteinExistence type="predicted"/>
<protein>
    <recommendedName>
        <fullName evidence="1">F-box domain-containing protein</fullName>
    </recommendedName>
</protein>
<reference evidence="2" key="1">
    <citation type="submission" date="2021-02" db="EMBL/GenBank/DDBJ databases">
        <authorList>
            <person name="Nowell W R."/>
        </authorList>
    </citation>
    <scope>NUCLEOTIDE SEQUENCE</scope>
</reference>
<name>A0A820E0Q8_9BILA</name>
<dbReference type="InterPro" id="IPR032675">
    <property type="entry name" value="LRR_dom_sf"/>
</dbReference>
<accession>A0A820E0Q8</accession>
<dbReference type="AlphaFoldDB" id="A0A820E0Q8"/>
<organism evidence="2 3">
    <name type="scientific">Rotaria socialis</name>
    <dbReference type="NCBI Taxonomy" id="392032"/>
    <lineage>
        <taxon>Eukaryota</taxon>
        <taxon>Metazoa</taxon>
        <taxon>Spiralia</taxon>
        <taxon>Gnathifera</taxon>
        <taxon>Rotifera</taxon>
        <taxon>Eurotatoria</taxon>
        <taxon>Bdelloidea</taxon>
        <taxon>Philodinida</taxon>
        <taxon>Philodinidae</taxon>
        <taxon>Rotaria</taxon>
    </lineage>
</organism>
<evidence type="ECO:0000313" key="2">
    <source>
        <dbReference type="EMBL" id="CAF4240070.1"/>
    </source>
</evidence>